<reference evidence="2 3" key="1">
    <citation type="submission" date="2021-05" db="EMBL/GenBank/DDBJ databases">
        <title>Fusibacter ferrireducens sp. nov., an anaerobic, sulfur- and Fe-reducing bacterium isolated from the mangrove sediment.</title>
        <authorList>
            <person name="Qiu D."/>
        </authorList>
    </citation>
    <scope>NUCLEOTIDE SEQUENCE [LARGE SCALE GENOMIC DNA]</scope>
    <source>
        <strain evidence="2 3">DSM 12116</strain>
    </source>
</reference>
<proteinExistence type="predicted"/>
<evidence type="ECO:0000313" key="2">
    <source>
        <dbReference type="EMBL" id="MBS7526642.1"/>
    </source>
</evidence>
<sequence length="84" mass="9707">MKRLLMYYTKQSRIKKISDAIFLVAIAMSLYTFIMIRMGTANLPPNVCPVEKHHAEIYFSIALLILSVILSFFEPKQKETVDKP</sequence>
<evidence type="ECO:0000256" key="1">
    <source>
        <dbReference type="SAM" id="Phobius"/>
    </source>
</evidence>
<organism evidence="2 3">
    <name type="scientific">Fusibacter paucivorans</name>
    <dbReference type="NCBI Taxonomy" id="76009"/>
    <lineage>
        <taxon>Bacteria</taxon>
        <taxon>Bacillati</taxon>
        <taxon>Bacillota</taxon>
        <taxon>Clostridia</taxon>
        <taxon>Eubacteriales</taxon>
        <taxon>Eubacteriales Family XII. Incertae Sedis</taxon>
        <taxon>Fusibacter</taxon>
    </lineage>
</organism>
<feature type="transmembrane region" description="Helical" evidence="1">
    <location>
        <begin position="20"/>
        <end position="37"/>
    </location>
</feature>
<dbReference type="Proteomes" id="UP000746471">
    <property type="component" value="Unassembled WGS sequence"/>
</dbReference>
<feature type="transmembrane region" description="Helical" evidence="1">
    <location>
        <begin position="57"/>
        <end position="73"/>
    </location>
</feature>
<comment type="caution">
    <text evidence="2">The sequence shown here is derived from an EMBL/GenBank/DDBJ whole genome shotgun (WGS) entry which is preliminary data.</text>
</comment>
<keyword evidence="1" id="KW-0472">Membrane</keyword>
<name>A0ABS5PP27_9FIRM</name>
<keyword evidence="1" id="KW-1133">Transmembrane helix</keyword>
<gene>
    <name evidence="2" type="ORF">KHM83_08135</name>
</gene>
<protein>
    <submittedName>
        <fullName evidence="2">Uncharacterized protein</fullName>
    </submittedName>
</protein>
<dbReference type="RefSeq" id="WP_213236504.1">
    <property type="nucleotide sequence ID" value="NZ_JAHBCL010000012.1"/>
</dbReference>
<keyword evidence="3" id="KW-1185">Reference proteome</keyword>
<accession>A0ABS5PP27</accession>
<evidence type="ECO:0000313" key="3">
    <source>
        <dbReference type="Proteomes" id="UP000746471"/>
    </source>
</evidence>
<dbReference type="EMBL" id="JAHBCL010000012">
    <property type="protein sequence ID" value="MBS7526642.1"/>
    <property type="molecule type" value="Genomic_DNA"/>
</dbReference>
<keyword evidence="1" id="KW-0812">Transmembrane</keyword>